<accession>A0ABU9BMU4</accession>
<keyword evidence="8" id="KW-1185">Reference proteome</keyword>
<dbReference type="Gene3D" id="3.50.50.60">
    <property type="entry name" value="FAD/NAD(P)-binding domain"/>
    <property type="match status" value="2"/>
</dbReference>
<evidence type="ECO:0000256" key="5">
    <source>
        <dbReference type="RuleBase" id="RU362075"/>
    </source>
</evidence>
<name>A0ABU9BMU4_9BURK</name>
<evidence type="ECO:0000313" key="7">
    <source>
        <dbReference type="EMBL" id="MEK8031268.1"/>
    </source>
</evidence>
<evidence type="ECO:0000256" key="4">
    <source>
        <dbReference type="ARBA" id="ARBA00023002"/>
    </source>
</evidence>
<dbReference type="SUPFAM" id="SSF51905">
    <property type="entry name" value="FAD/NAD(P)-binding domain"/>
    <property type="match status" value="1"/>
</dbReference>
<gene>
    <name evidence="7" type="primary">crtD</name>
    <name evidence="7" type="ORF">AACH06_10610</name>
</gene>
<evidence type="ECO:0000313" key="8">
    <source>
        <dbReference type="Proteomes" id="UP001371218"/>
    </source>
</evidence>
<evidence type="ECO:0000256" key="3">
    <source>
        <dbReference type="ARBA" id="ARBA00022746"/>
    </source>
</evidence>
<sequence>MRPRSVLIVGAGVAGLVAALRLAEQGLKLLVLERGAAPGGKLRERPVGGRWLDSGPTVCTMRWVFDELFESVGERLEAHLSLLPAKILARHAWNAHDRLDLHADLEATVDAIGGFAGAAEARAYRGFCRRARTIHDALEQPFLRGQRTSVLGLVRRSGWRGLPGLARISPFARMWDELGSHFADPRLQQLFGRYATYCGSSPFQATATLMLVAHVERQGVWLVEGGMARIADVLSKLARQRGAELRCDADVAQILVERGRCVGVRLRDGEELRADAVVFNGDVAALAAGQLGGAAAEALSASRRRWERPEQRSLSALTWLAVARCEGFPLERHNVFFSPAYRAEFDDIQRHGSLPSDPSVYVCAQDRPAADASPPPEGERLLCLVNAPARGDLGPPSLQEIESCEQRVFQRLSACGLKIQPLAPIQRRTPADFARRFPATGGALYGPPSHGWQASFRRMGARHPLPGLYLAGGSTHPGPGVPMAALSGQRAAECLWEDLASTRP</sequence>
<dbReference type="InterPro" id="IPR054841">
    <property type="entry name" value="carotdesatCrtD"/>
</dbReference>
<dbReference type="RefSeq" id="WP_341425645.1">
    <property type="nucleotide sequence ID" value="NZ_JBBUTG010000005.1"/>
</dbReference>
<dbReference type="InterPro" id="IPR014105">
    <property type="entry name" value="Carotenoid/retinoid_OxRdtase"/>
</dbReference>
<dbReference type="PANTHER" id="PTHR43734">
    <property type="entry name" value="PHYTOENE DESATURASE"/>
    <property type="match status" value="1"/>
</dbReference>
<dbReference type="EMBL" id="JBBUTG010000005">
    <property type="protein sequence ID" value="MEK8031268.1"/>
    <property type="molecule type" value="Genomic_DNA"/>
</dbReference>
<protein>
    <submittedName>
        <fullName evidence="7">1-hydroxycarotenoid 3,4-desaturase CrtD</fullName>
        <ecNumber evidence="7">1.3.99.27</ecNumber>
    </submittedName>
</protein>
<dbReference type="EC" id="1.3.99.27" evidence="7"/>
<feature type="domain" description="Amine oxidase" evidence="6">
    <location>
        <begin position="13"/>
        <end position="494"/>
    </location>
</feature>
<dbReference type="InterPro" id="IPR002937">
    <property type="entry name" value="Amino_oxidase"/>
</dbReference>
<dbReference type="PANTHER" id="PTHR43734:SF7">
    <property type="entry name" value="4,4'-DIAPONEUROSPORENE OXYGENASE"/>
    <property type="match status" value="1"/>
</dbReference>
<dbReference type="GO" id="GO:0016491">
    <property type="term" value="F:oxidoreductase activity"/>
    <property type="evidence" value="ECO:0007669"/>
    <property type="project" value="UniProtKB-KW"/>
</dbReference>
<evidence type="ECO:0000256" key="1">
    <source>
        <dbReference type="ARBA" id="ARBA00004829"/>
    </source>
</evidence>
<proteinExistence type="inferred from homology"/>
<dbReference type="NCBIfam" id="NF045637">
    <property type="entry name" value="carotdesatCrtDProt"/>
    <property type="match status" value="1"/>
</dbReference>
<dbReference type="NCBIfam" id="TIGR02734">
    <property type="entry name" value="crtI_fam"/>
    <property type="match status" value="1"/>
</dbReference>
<organism evidence="7 8">
    <name type="scientific">Ideonella lacteola</name>
    <dbReference type="NCBI Taxonomy" id="2984193"/>
    <lineage>
        <taxon>Bacteria</taxon>
        <taxon>Pseudomonadati</taxon>
        <taxon>Pseudomonadota</taxon>
        <taxon>Betaproteobacteria</taxon>
        <taxon>Burkholderiales</taxon>
        <taxon>Sphaerotilaceae</taxon>
        <taxon>Ideonella</taxon>
    </lineage>
</organism>
<comment type="similarity">
    <text evidence="2 5">Belongs to the carotenoid/retinoid oxidoreductase family.</text>
</comment>
<dbReference type="Pfam" id="PF01593">
    <property type="entry name" value="Amino_oxidase"/>
    <property type="match status" value="1"/>
</dbReference>
<comment type="caution">
    <text evidence="7">The sequence shown here is derived from an EMBL/GenBank/DDBJ whole genome shotgun (WGS) entry which is preliminary data.</text>
</comment>
<comment type="pathway">
    <text evidence="1 5">Carotenoid biosynthesis.</text>
</comment>
<dbReference type="InterPro" id="IPR036188">
    <property type="entry name" value="FAD/NAD-bd_sf"/>
</dbReference>
<evidence type="ECO:0000256" key="2">
    <source>
        <dbReference type="ARBA" id="ARBA00006046"/>
    </source>
</evidence>
<keyword evidence="4 5" id="KW-0560">Oxidoreductase</keyword>
<reference evidence="7 8" key="1">
    <citation type="submission" date="2024-04" db="EMBL/GenBank/DDBJ databases">
        <title>Novel species of the genus Ideonella isolated from streams.</title>
        <authorList>
            <person name="Lu H."/>
        </authorList>
    </citation>
    <scope>NUCLEOTIDE SEQUENCE [LARGE SCALE GENOMIC DNA]</scope>
    <source>
        <strain evidence="7 8">DXS29W</strain>
    </source>
</reference>
<keyword evidence="3 5" id="KW-0125">Carotenoid biosynthesis</keyword>
<evidence type="ECO:0000259" key="6">
    <source>
        <dbReference type="Pfam" id="PF01593"/>
    </source>
</evidence>
<dbReference type="Proteomes" id="UP001371218">
    <property type="component" value="Unassembled WGS sequence"/>
</dbReference>